<name>A0A922HW53_DERFA</name>
<feature type="transmembrane region" description="Helical" evidence="6">
    <location>
        <begin position="1407"/>
        <end position="1430"/>
    </location>
</feature>
<dbReference type="FunFam" id="1.20.120.350:FF:000030">
    <property type="entry name" value="sodium leak channel non-selective protein"/>
    <property type="match status" value="1"/>
</dbReference>
<keyword evidence="2 6" id="KW-0812">Transmembrane</keyword>
<feature type="region of interest" description="Disordered" evidence="5">
    <location>
        <begin position="917"/>
        <end position="968"/>
    </location>
</feature>
<feature type="transmembrane region" description="Helical" evidence="6">
    <location>
        <begin position="476"/>
        <end position="499"/>
    </location>
</feature>
<proteinExistence type="predicted"/>
<dbReference type="PANTHER" id="PTHR46141">
    <property type="entry name" value="SODIUM LEAK CHANNEL NON-SELECTIVE PROTEIN"/>
    <property type="match status" value="1"/>
</dbReference>
<dbReference type="FunFam" id="1.10.287.70:FF:000061">
    <property type="entry name" value="Sodium leak channel non-selective protein"/>
    <property type="match status" value="1"/>
</dbReference>
<dbReference type="SUPFAM" id="SSF81324">
    <property type="entry name" value="Voltage-gated potassium channels"/>
    <property type="match status" value="4"/>
</dbReference>
<feature type="region of interest" description="Disordered" evidence="5">
    <location>
        <begin position="2266"/>
        <end position="2309"/>
    </location>
</feature>
<feature type="transmembrane region" description="Helical" evidence="6">
    <location>
        <begin position="1467"/>
        <end position="1486"/>
    </location>
</feature>
<feature type="compositionally biased region" description="Pro residues" evidence="5">
    <location>
        <begin position="2346"/>
        <end position="2355"/>
    </location>
</feature>
<feature type="transmembrane region" description="Helical" evidence="6">
    <location>
        <begin position="240"/>
        <end position="262"/>
    </location>
</feature>
<evidence type="ECO:0000256" key="5">
    <source>
        <dbReference type="SAM" id="MobiDB-lite"/>
    </source>
</evidence>
<evidence type="ECO:0000256" key="6">
    <source>
        <dbReference type="SAM" id="Phobius"/>
    </source>
</evidence>
<evidence type="ECO:0000256" key="4">
    <source>
        <dbReference type="ARBA" id="ARBA00023136"/>
    </source>
</evidence>
<feature type="transmembrane region" description="Helical" evidence="6">
    <location>
        <begin position="133"/>
        <end position="153"/>
    </location>
</feature>
<reference evidence="8" key="1">
    <citation type="submission" date="2013-05" db="EMBL/GenBank/DDBJ databases">
        <authorList>
            <person name="Yim A.K.Y."/>
            <person name="Chan T.F."/>
            <person name="Ji K.M."/>
            <person name="Liu X.Y."/>
            <person name="Zhou J.W."/>
            <person name="Li R.Q."/>
            <person name="Yang K.Y."/>
            <person name="Li J."/>
            <person name="Li M."/>
            <person name="Law P.T.W."/>
            <person name="Wu Y.L."/>
            <person name="Cai Z.L."/>
            <person name="Qin H."/>
            <person name="Bao Y."/>
            <person name="Leung R.K.K."/>
            <person name="Ng P.K.S."/>
            <person name="Zou J."/>
            <person name="Zhong X.J."/>
            <person name="Ran P.X."/>
            <person name="Zhong N.S."/>
            <person name="Liu Z.G."/>
            <person name="Tsui S.K.W."/>
        </authorList>
    </citation>
    <scope>NUCLEOTIDE SEQUENCE</scope>
    <source>
        <strain evidence="8">Derf</strain>
        <tissue evidence="8">Whole organism</tissue>
    </source>
</reference>
<evidence type="ECO:0000256" key="1">
    <source>
        <dbReference type="ARBA" id="ARBA00004141"/>
    </source>
</evidence>
<feature type="compositionally biased region" description="Polar residues" evidence="5">
    <location>
        <begin position="1941"/>
        <end position="1952"/>
    </location>
</feature>
<keyword evidence="4 6" id="KW-0472">Membrane</keyword>
<feature type="compositionally biased region" description="Low complexity" evidence="5">
    <location>
        <begin position="1804"/>
        <end position="1822"/>
    </location>
</feature>
<evidence type="ECO:0000259" key="7">
    <source>
        <dbReference type="Pfam" id="PF00520"/>
    </source>
</evidence>
<feature type="domain" description="Ion transport" evidence="7">
    <location>
        <begin position="106"/>
        <end position="389"/>
    </location>
</feature>
<feature type="transmembrane region" description="Helical" evidence="6">
    <location>
        <begin position="1185"/>
        <end position="1212"/>
    </location>
</feature>
<comment type="subcellular location">
    <subcellularLocation>
        <location evidence="1">Membrane</location>
        <topology evidence="1">Multi-pass membrane protein</topology>
    </subcellularLocation>
</comment>
<feature type="domain" description="Ion transport" evidence="7">
    <location>
        <begin position="441"/>
        <end position="662"/>
    </location>
</feature>
<evidence type="ECO:0000313" key="8">
    <source>
        <dbReference type="EMBL" id="KAH9511574.1"/>
    </source>
</evidence>
<accession>A0A922HW53</accession>
<feature type="region of interest" description="Disordered" evidence="5">
    <location>
        <begin position="2337"/>
        <end position="2369"/>
    </location>
</feature>
<reference evidence="8" key="2">
    <citation type="journal article" date="2022" name="Res Sq">
        <title>Comparative Genomics Reveals Insights into the Divergent Evolution of Astigmatic Mites and Household Pest Adaptations.</title>
        <authorList>
            <person name="Xiong Q."/>
            <person name="Wan A.T.-Y."/>
            <person name="Liu X.-Y."/>
            <person name="Fung C.S.-H."/>
            <person name="Xiao X."/>
            <person name="Malainual N."/>
            <person name="Hou J."/>
            <person name="Wang L."/>
            <person name="Wang M."/>
            <person name="Yang K."/>
            <person name="Cui Y."/>
            <person name="Leung E."/>
            <person name="Nong W."/>
            <person name="Shin S.-K."/>
            <person name="Au S."/>
            <person name="Jeong K.Y."/>
            <person name="Chew F.T."/>
            <person name="Hui J."/>
            <person name="Leung T.F."/>
            <person name="Tungtrongchitr A."/>
            <person name="Zhong N."/>
            <person name="Liu Z."/>
            <person name="Tsui S."/>
        </authorList>
    </citation>
    <scope>NUCLEOTIDE SEQUENCE</scope>
    <source>
        <strain evidence="8">Derf</strain>
        <tissue evidence="8">Whole organism</tissue>
    </source>
</reference>
<feature type="transmembrane region" description="Helical" evidence="6">
    <location>
        <begin position="1442"/>
        <end position="1460"/>
    </location>
</feature>
<feature type="compositionally biased region" description="Low complexity" evidence="5">
    <location>
        <begin position="2096"/>
        <end position="2126"/>
    </location>
</feature>
<feature type="transmembrane region" description="Helical" evidence="6">
    <location>
        <begin position="1498"/>
        <end position="1524"/>
    </location>
</feature>
<keyword evidence="9" id="KW-1185">Reference proteome</keyword>
<dbReference type="Pfam" id="PF00520">
    <property type="entry name" value="Ion_trans"/>
    <property type="match status" value="4"/>
</dbReference>
<evidence type="ECO:0000256" key="2">
    <source>
        <dbReference type="ARBA" id="ARBA00022692"/>
    </source>
</evidence>
<dbReference type="GO" id="GO:0005886">
    <property type="term" value="C:plasma membrane"/>
    <property type="evidence" value="ECO:0007669"/>
    <property type="project" value="TreeGrafter"/>
</dbReference>
<gene>
    <name evidence="8" type="ORF">DERF_010025</name>
</gene>
<dbReference type="InterPro" id="IPR005821">
    <property type="entry name" value="Ion_trans_dom"/>
</dbReference>
<feature type="compositionally biased region" description="Basic and acidic residues" evidence="5">
    <location>
        <begin position="946"/>
        <end position="957"/>
    </location>
</feature>
<feature type="compositionally biased region" description="Polar residues" evidence="5">
    <location>
        <begin position="2066"/>
        <end position="2077"/>
    </location>
</feature>
<feature type="region of interest" description="Disordered" evidence="5">
    <location>
        <begin position="2184"/>
        <end position="2254"/>
    </location>
</feature>
<dbReference type="InterPro" id="IPR028823">
    <property type="entry name" value="NALCN"/>
</dbReference>
<feature type="region of interest" description="Disordered" evidence="5">
    <location>
        <begin position="1804"/>
        <end position="1828"/>
    </location>
</feature>
<dbReference type="GO" id="GO:0005261">
    <property type="term" value="F:monoatomic cation channel activity"/>
    <property type="evidence" value="ECO:0007669"/>
    <property type="project" value="InterPro"/>
</dbReference>
<feature type="transmembrane region" description="Helical" evidence="6">
    <location>
        <begin position="436"/>
        <end position="456"/>
    </location>
</feature>
<feature type="compositionally biased region" description="Low complexity" evidence="5">
    <location>
        <begin position="2078"/>
        <end position="2088"/>
    </location>
</feature>
<dbReference type="EMBL" id="ASGP02000004">
    <property type="protein sequence ID" value="KAH9511574.1"/>
    <property type="molecule type" value="Genomic_DNA"/>
</dbReference>
<evidence type="ECO:0000313" key="9">
    <source>
        <dbReference type="Proteomes" id="UP000790347"/>
    </source>
</evidence>
<feature type="transmembrane region" description="Helical" evidence="6">
    <location>
        <begin position="511"/>
        <end position="528"/>
    </location>
</feature>
<comment type="caution">
    <text evidence="8">The sequence shown here is derived from an EMBL/GenBank/DDBJ whole genome shotgun (WGS) entry which is preliminary data.</text>
</comment>
<sequence length="2392" mass="265047">MLGRKQSLRHTVTSGLAATAANIMGTGPPVMIGNLGVNVGGQSGIGGSSGQGNTITGIGGGGGGQLAADGPSPGVGGIIGGLGMAGELEECIRARTLWWESQLVRRFMRFCALLSLVSVSMNTPYTFSQMPSLLYITFVIDILVTFAFSIEFISKVRIRGSRTYFHDRWSQFDVTMLICLICSLILHIFEITGYVEEFSPLSMIRAPRPLIMVRVVRVFLSFSMPRARITQIFLRSSQQIYNVTLFFIFFMSLFGLLGVQFFSSLNHHCVLIDNYTELFQPSIHMLAIPDTYCSPEDSHGHQCPPEMVCVEIHNSSGYAGFDNLAHALFTVYQSASQEGWSHVMYQAMDSLDFFRSAIYFVTLIFFLAWLVKNVFIAVITETFNEIRVQFQQMWGERAQIVTQTIQLVLIGDDKWKLVQLTDSDARTRAPHMIRHILGTASFQIFVMIMIVVNAIINASIQFDHSGKSRDDYYRTIYPSEVFFTIFFDIEVLSKIWCYGLRTYIRRSLHKLELLLSIGSSIHVLPPLYMTSPLVYFQVLRIVRLIKASPVLEDFVYKIFGPGKKLGSLIIFTMCLLIVTSSISMQLFCCFPGYNKFQSFPEAFMSMFQILTQEGWTEVMNETILRSGAKIGPLVAIYFILYHLFVSLIVLSLFVAVILDNLELDEDIKKVKQLKAREQSAGYNEELPLRLRLFESFPDSPQMTRLHKQANEFNIPKVRDSFMRAFIDSTNTTSTVVSTTAVPSGGTVTATVTSTITGTGLPAAAAAVVAATSGGGAGTFAQNLSNSNFTTLPSSSMMMTAGGTNRPLIMTAAGNLTASNKPMLPSLCSSGGTSIGGLFFSTRKQSSIKLLSPVSKGRHSSPLLRRVQVACIVSDSNNQRLLLNDTSVAGIPVVSGVAGSGGGTGGTVGGGTTSATTAGSGGGGGFTRHGVSHGVGSRGMRRSVRGNLKEEVGTEESHSGAGNGPLVRGQDFDFKMLQRKQKQAEMRRTQRESDLRENHPYFDTPLLIVGRESRFRMICQSIVSAKYDPHVRDPITGKERKMRYKGAHELLGLVPYCDWIMIIVTTVSCASMMCETGEHRITNTSILIIAEYTFVFAMAIELLLKTLACGLLFTPNAYLANVAGVMDFLIFGISVLFLCLLPEKVPPQSWQQTLYVMRCIRPLRIFSLVPHMRKVVYELCRGVKEIALVSVLLIVLLFVFASVGVHMFGGLLARCNDPCIKTREECIGVFMRQVHVTRMKLANQNEKMPSILVPRVWSNPRNFNFDSISKALLTLFEMLSLEGYNDYRDIIIDQTSILHAIYIHVFVFLGCMIGLTLFVGVVIANYGENKGTALLTVDQRRWCDLKKRLKIAQPLHLPPRPDHHRARAIIYDITQHIIFKRTIAILVLINSALLCVSWDSNMEHTKPLANVSAALTCVFVFEVFMKMIAFTPRGYWQSRRNRYDLFVTVLGVLWLILHFTFSNKASNAFGFIVVILRFFTITGKHATLKMLMLTVAVSVYKSFFIIMGLFLLILCYALTGVILFGSVKFGENISRHANFRTAITGVITLFRIVTGEDWNKIMHDAMLSPPFCTLNGDNFWTTDCGNYYASLAFFCSFYVCITYIVLNLLVAIIMENFSLFYSNEEDALLSYADIRNFQNTWNLVDIQQRGMIPVSRVKFVLRLLKGRLEVDPNKDRLLFKHMCHEMERLHNGEDVTFHDVLNMLSYRSVDIRKSLQLEELLAREELEFLIEEEVAKQTIRAWLDQCLRRIKKERQQQSLLHSLRATNEPSMGQSSFFGLSGAIADLNNDPYGLGGDQMQLKPLAEQLAHQQQQQQQQQQQDALAQDDEQIKRDDVAYQRLMIKSRYGDVKIPSFGPKFPMDNMMADSSNKSLWDTEEFGGTTTSGVGVGKRPHGSAHKATDVVATPHPPTTPHPPHQHKRVEFRHVEERSKQQQNPSSSPSTALITSPINKSLLTAHDSIGGGGGTDKDLESGHITSTASSTTTTTAATLASSRGKNIEKLRLPSSLDPSSDETKHHSGSSSSSLKSAIHQRSMKQAKIPTVAPPPSDGNHNRHHHDEQHGKDVTPKHQTTLSTAMPLQQQQQQQQQQQMPVRRFLSLHSYPPTSSSSSSSSTHNNDQLSLSSSSPSKTITKINQKDPHQKLIKQVNIVVPTAISTTTTTTSTITMTTNKQQSLVVGHQLQSLNEEDLSASGGGGFDRGDDVDDDDDDGTKRQKSTKTITTDLQQQQQQPVGAPSMTSTTNTVTMATSGGGVNGGSSYSSTIAAGKATKTEQLRMDSDSIESTSNTESSTSLNIQKSNQQQQQPISSSSSSAVITKTGIIRSGACILQQQSSLSSTIIPTTTTTTGPPQPQPPPPATTTTTTTTQTNNNKKINQVRAQILVNEVHDWWLLHLN</sequence>
<feature type="domain" description="Ion transport" evidence="7">
    <location>
        <begin position="1377"/>
        <end position="1623"/>
    </location>
</feature>
<feature type="compositionally biased region" description="Low complexity" evidence="5">
    <location>
        <begin position="2223"/>
        <end position="2246"/>
    </location>
</feature>
<feature type="compositionally biased region" description="Low complexity" evidence="5">
    <location>
        <begin position="1931"/>
        <end position="1940"/>
    </location>
</feature>
<dbReference type="Gene3D" id="1.20.120.350">
    <property type="entry name" value="Voltage-gated potassium channels. Chain C"/>
    <property type="match status" value="4"/>
</dbReference>
<dbReference type="Gene3D" id="1.10.287.70">
    <property type="match status" value="4"/>
</dbReference>
<feature type="compositionally biased region" description="Low complexity" evidence="5">
    <location>
        <begin position="2356"/>
        <end position="2365"/>
    </location>
</feature>
<dbReference type="Proteomes" id="UP000790347">
    <property type="component" value="Unassembled WGS sequence"/>
</dbReference>
<organism evidence="8 9">
    <name type="scientific">Dermatophagoides farinae</name>
    <name type="common">American house dust mite</name>
    <dbReference type="NCBI Taxonomy" id="6954"/>
    <lineage>
        <taxon>Eukaryota</taxon>
        <taxon>Metazoa</taxon>
        <taxon>Ecdysozoa</taxon>
        <taxon>Arthropoda</taxon>
        <taxon>Chelicerata</taxon>
        <taxon>Arachnida</taxon>
        <taxon>Acari</taxon>
        <taxon>Acariformes</taxon>
        <taxon>Sarcoptiformes</taxon>
        <taxon>Astigmata</taxon>
        <taxon>Psoroptidia</taxon>
        <taxon>Analgoidea</taxon>
        <taxon>Pyroglyphidae</taxon>
        <taxon>Dermatophagoidinae</taxon>
        <taxon>Dermatophagoides</taxon>
    </lineage>
</organism>
<feature type="compositionally biased region" description="Low complexity" evidence="5">
    <location>
        <begin position="1975"/>
        <end position="1992"/>
    </location>
</feature>
<dbReference type="FunFam" id="1.10.287.70:FF:000066">
    <property type="entry name" value="Sodium leak channel non-selective protein"/>
    <property type="match status" value="1"/>
</dbReference>
<feature type="transmembrane region" description="Helical" evidence="6">
    <location>
        <begin position="174"/>
        <end position="195"/>
    </location>
</feature>
<feature type="transmembrane region" description="Helical" evidence="6">
    <location>
        <begin position="1115"/>
        <end position="1137"/>
    </location>
</feature>
<dbReference type="PANTHER" id="PTHR46141:SF1">
    <property type="entry name" value="SODIUM LEAK CHANNEL NALCN"/>
    <property type="match status" value="1"/>
</dbReference>
<feature type="domain" description="Ion transport" evidence="7">
    <location>
        <begin position="1054"/>
        <end position="1328"/>
    </location>
</feature>
<feature type="transmembrane region" description="Helical" evidence="6">
    <location>
        <begin position="568"/>
        <end position="593"/>
    </location>
</feature>
<dbReference type="InterPro" id="IPR027359">
    <property type="entry name" value="Volt_channel_dom_sf"/>
</dbReference>
<dbReference type="GO" id="GO:0032224">
    <property type="term" value="P:positive regulation of synaptic transmission, cholinergic"/>
    <property type="evidence" value="ECO:0007669"/>
    <property type="project" value="TreeGrafter"/>
</dbReference>
<dbReference type="GO" id="GO:0032230">
    <property type="term" value="P:positive regulation of synaptic transmission, GABAergic"/>
    <property type="evidence" value="ECO:0007669"/>
    <property type="project" value="TreeGrafter"/>
</dbReference>
<feature type="compositionally biased region" description="Basic and acidic residues" evidence="5">
    <location>
        <begin position="2267"/>
        <end position="2276"/>
    </location>
</feature>
<keyword evidence="3 6" id="KW-1133">Transmembrane helix</keyword>
<feature type="transmembrane region" description="Helical" evidence="6">
    <location>
        <begin position="1049"/>
        <end position="1072"/>
    </location>
</feature>
<feature type="transmembrane region" description="Helical" evidence="6">
    <location>
        <begin position="1586"/>
        <end position="1612"/>
    </location>
</feature>
<dbReference type="FunFam" id="1.10.238.10:FF:000080">
    <property type="entry name" value="Sodium leak channel non-selective protein"/>
    <property type="match status" value="1"/>
</dbReference>
<protein>
    <recommendedName>
        <fullName evidence="7">Ion transport domain-containing protein</fullName>
    </recommendedName>
</protein>
<feature type="transmembrane region" description="Helical" evidence="6">
    <location>
        <begin position="634"/>
        <end position="658"/>
    </location>
</feature>
<evidence type="ECO:0000256" key="3">
    <source>
        <dbReference type="ARBA" id="ARBA00022989"/>
    </source>
</evidence>
<dbReference type="Gene3D" id="1.10.238.10">
    <property type="entry name" value="EF-hand"/>
    <property type="match status" value="1"/>
</dbReference>
<feature type="transmembrane region" description="Helical" evidence="6">
    <location>
        <begin position="1084"/>
        <end position="1103"/>
    </location>
</feature>
<feature type="region of interest" description="Disordered" evidence="5">
    <location>
        <begin position="1876"/>
        <end position="2135"/>
    </location>
</feature>
<feature type="transmembrane region" description="Helical" evidence="6">
    <location>
        <begin position="1300"/>
        <end position="1325"/>
    </location>
</feature>
<feature type="transmembrane region" description="Helical" evidence="6">
    <location>
        <begin position="357"/>
        <end position="379"/>
    </location>
</feature>
<feature type="compositionally biased region" description="Basic and acidic residues" evidence="5">
    <location>
        <begin position="2054"/>
        <end position="2065"/>
    </location>
</feature>
<feature type="compositionally biased region" description="Low complexity" evidence="5">
    <location>
        <begin position="2279"/>
        <end position="2309"/>
    </location>
</feature>